<sequence>RAVRPSSTWARYNRHYGRNKINWGSLGKPALFTAIFCIFTTVSTPYVMQLPVLSYFKSHPKAIVHAIIGLNVAGFLAWRSPLTSRYMSRFGLLMKDNIRTQWALLGSAFSHQDPFHLLFNMLMLYSFGTSFAMSIGSSNFLTMYLNSAVISSFISIAIPTIMRTSLSVASLGASGALFGVFGAFSYLAPKAPVALFFLPVPGGAWFLFLGSLAINAVGIAFKWGRYDYAAHLGGGLAGAAYGWYLSKLRESRIRSR</sequence>
<dbReference type="Pfam" id="PF01694">
    <property type="entry name" value="Rhomboid"/>
    <property type="match status" value="1"/>
</dbReference>
<feature type="non-terminal residue" evidence="9">
    <location>
        <position position="1"/>
    </location>
</feature>
<dbReference type="STRING" id="869754.A0A1A0H9G3"/>
<feature type="transmembrane region" description="Helical" evidence="7">
    <location>
        <begin position="228"/>
        <end position="246"/>
    </location>
</feature>
<dbReference type="AlphaFoldDB" id="A0A1A0H9G3"/>
<evidence type="ECO:0000256" key="2">
    <source>
        <dbReference type="ARBA" id="ARBA00009045"/>
    </source>
</evidence>
<evidence type="ECO:0000313" key="9">
    <source>
        <dbReference type="EMBL" id="OBA20527.1"/>
    </source>
</evidence>
<dbReference type="InterPro" id="IPR022764">
    <property type="entry name" value="Peptidase_S54_rhomboid_dom"/>
</dbReference>
<dbReference type="RefSeq" id="XP_018711049.1">
    <property type="nucleotide sequence ID" value="XM_018855346.1"/>
</dbReference>
<reference evidence="9 10" key="1">
    <citation type="submission" date="2016-05" db="EMBL/GenBank/DDBJ databases">
        <title>Comparative genomics of biotechnologically important yeasts.</title>
        <authorList>
            <consortium name="DOE Joint Genome Institute"/>
            <person name="Riley R."/>
            <person name="Haridas S."/>
            <person name="Wolfe K.H."/>
            <person name="Lopes M.R."/>
            <person name="Hittinger C.T."/>
            <person name="Goker M."/>
            <person name="Salamov A."/>
            <person name="Wisecaver J."/>
            <person name="Long T.M."/>
            <person name="Aerts A.L."/>
            <person name="Barry K."/>
            <person name="Choi C."/>
            <person name="Clum A."/>
            <person name="Coughlan A.Y."/>
            <person name="Deshpande S."/>
            <person name="Douglass A.P."/>
            <person name="Hanson S.J."/>
            <person name="Klenk H.-P."/>
            <person name="LaButti K."/>
            <person name="Lapidus A."/>
            <person name="Lindquist E."/>
            <person name="Lipzen A."/>
            <person name="Meier-kolthoff J.P."/>
            <person name="Ohm R.A."/>
            <person name="Otillar R.P."/>
            <person name="Pangilinan J."/>
            <person name="Peng Y."/>
            <person name="Rokas A."/>
            <person name="Rosa C.A."/>
            <person name="Scheuner C."/>
            <person name="Sibirny A.A."/>
            <person name="Slot J.C."/>
            <person name="Stielow J.B."/>
            <person name="Sun H."/>
            <person name="Kurtzman C.P."/>
            <person name="Blackwell M."/>
            <person name="Grigoriev I.V."/>
            <person name="Jeffries T.W."/>
        </authorList>
    </citation>
    <scope>NUCLEOTIDE SEQUENCE [LARGE SCALE GENOMIC DNA]</scope>
    <source>
        <strain evidence="9 10">NRRL YB-4993</strain>
    </source>
</reference>
<dbReference type="GO" id="GO:0005743">
    <property type="term" value="C:mitochondrial inner membrane"/>
    <property type="evidence" value="ECO:0007669"/>
    <property type="project" value="EnsemblFungi"/>
</dbReference>
<dbReference type="Proteomes" id="UP000092555">
    <property type="component" value="Unassembled WGS sequence"/>
</dbReference>
<evidence type="ECO:0000259" key="8">
    <source>
        <dbReference type="Pfam" id="PF01694"/>
    </source>
</evidence>
<evidence type="ECO:0000256" key="4">
    <source>
        <dbReference type="ARBA" id="ARBA00022801"/>
    </source>
</evidence>
<evidence type="ECO:0000313" key="10">
    <source>
        <dbReference type="Proteomes" id="UP000092555"/>
    </source>
</evidence>
<proteinExistence type="inferred from homology"/>
<evidence type="ECO:0000256" key="7">
    <source>
        <dbReference type="SAM" id="Phobius"/>
    </source>
</evidence>
<evidence type="ECO:0000256" key="6">
    <source>
        <dbReference type="ARBA" id="ARBA00023136"/>
    </source>
</evidence>
<keyword evidence="4" id="KW-0378">Hydrolase</keyword>
<dbReference type="FunFam" id="1.20.1540.10:FF:000012">
    <property type="entry name" value="Rhomboid family protein"/>
    <property type="match status" value="1"/>
</dbReference>
<feature type="transmembrane region" description="Helical" evidence="7">
    <location>
        <begin position="141"/>
        <end position="161"/>
    </location>
</feature>
<dbReference type="GeneID" id="30028322"/>
<keyword evidence="5 7" id="KW-1133">Transmembrane helix</keyword>
<dbReference type="OrthoDB" id="10260614at2759"/>
<keyword evidence="6 7" id="KW-0472">Membrane</keyword>
<dbReference type="InterPro" id="IPR050925">
    <property type="entry name" value="Rhomboid_protease_S54"/>
</dbReference>
<name>A0A1A0H9G3_9ASCO</name>
<feature type="transmembrane region" description="Helical" evidence="7">
    <location>
        <begin position="62"/>
        <end position="79"/>
    </location>
</feature>
<comment type="subcellular location">
    <subcellularLocation>
        <location evidence="1">Membrane</location>
        <topology evidence="1">Multi-pass membrane protein</topology>
    </subcellularLocation>
</comment>
<evidence type="ECO:0000256" key="5">
    <source>
        <dbReference type="ARBA" id="ARBA00022989"/>
    </source>
</evidence>
<dbReference type="EMBL" id="LXTC01000004">
    <property type="protein sequence ID" value="OBA20527.1"/>
    <property type="molecule type" value="Genomic_DNA"/>
</dbReference>
<dbReference type="PANTHER" id="PTHR43731">
    <property type="entry name" value="RHOMBOID PROTEASE"/>
    <property type="match status" value="1"/>
</dbReference>
<dbReference type="GO" id="GO:0006465">
    <property type="term" value="P:signal peptide processing"/>
    <property type="evidence" value="ECO:0007669"/>
    <property type="project" value="EnsemblFungi"/>
</dbReference>
<protein>
    <submittedName>
        <fullName evidence="9">Rhomboid-domain-containing protein</fullName>
    </submittedName>
</protein>
<accession>A0A1A0H9G3</accession>
<keyword evidence="10" id="KW-1185">Reference proteome</keyword>
<comment type="caution">
    <text evidence="9">The sequence shown here is derived from an EMBL/GenBank/DDBJ whole genome shotgun (WGS) entry which is preliminary data.</text>
</comment>
<dbReference type="Gene3D" id="1.20.1540.10">
    <property type="entry name" value="Rhomboid-like"/>
    <property type="match status" value="1"/>
</dbReference>
<dbReference type="PANTHER" id="PTHR43731:SF14">
    <property type="entry name" value="PRESENILIN-ASSOCIATED RHOMBOID-LIKE PROTEIN, MITOCHONDRIAL"/>
    <property type="match status" value="1"/>
</dbReference>
<dbReference type="InterPro" id="IPR035952">
    <property type="entry name" value="Rhomboid-like_sf"/>
</dbReference>
<comment type="similarity">
    <text evidence="2">Belongs to the peptidase S54 family.</text>
</comment>
<feature type="non-terminal residue" evidence="9">
    <location>
        <position position="256"/>
    </location>
</feature>
<organism evidence="9 10">
    <name type="scientific">Metschnikowia bicuspidata var. bicuspidata NRRL YB-4993</name>
    <dbReference type="NCBI Taxonomy" id="869754"/>
    <lineage>
        <taxon>Eukaryota</taxon>
        <taxon>Fungi</taxon>
        <taxon>Dikarya</taxon>
        <taxon>Ascomycota</taxon>
        <taxon>Saccharomycotina</taxon>
        <taxon>Pichiomycetes</taxon>
        <taxon>Metschnikowiaceae</taxon>
        <taxon>Metschnikowia</taxon>
    </lineage>
</organism>
<feature type="transmembrane region" description="Helical" evidence="7">
    <location>
        <begin position="194"/>
        <end position="221"/>
    </location>
</feature>
<evidence type="ECO:0000256" key="3">
    <source>
        <dbReference type="ARBA" id="ARBA00022692"/>
    </source>
</evidence>
<dbReference type="GO" id="GO:0004252">
    <property type="term" value="F:serine-type endopeptidase activity"/>
    <property type="evidence" value="ECO:0007669"/>
    <property type="project" value="EnsemblFungi"/>
</dbReference>
<dbReference type="GO" id="GO:0010821">
    <property type="term" value="P:regulation of mitochondrion organization"/>
    <property type="evidence" value="ECO:0007669"/>
    <property type="project" value="EnsemblFungi"/>
</dbReference>
<feature type="transmembrane region" description="Helical" evidence="7">
    <location>
        <begin position="168"/>
        <end position="188"/>
    </location>
</feature>
<feature type="transmembrane region" description="Helical" evidence="7">
    <location>
        <begin position="21"/>
        <end position="42"/>
    </location>
</feature>
<dbReference type="SUPFAM" id="SSF144091">
    <property type="entry name" value="Rhomboid-like"/>
    <property type="match status" value="1"/>
</dbReference>
<keyword evidence="3 7" id="KW-0812">Transmembrane</keyword>
<evidence type="ECO:0000256" key="1">
    <source>
        <dbReference type="ARBA" id="ARBA00004141"/>
    </source>
</evidence>
<feature type="domain" description="Peptidase S54 rhomboid" evidence="8">
    <location>
        <begin position="102"/>
        <end position="247"/>
    </location>
</feature>
<gene>
    <name evidence="9" type="ORF">METBIDRAFT_27989</name>
</gene>